<dbReference type="VEuPathDB" id="TrichDB:TVAG_425550"/>
<dbReference type="EMBL" id="DS113809">
    <property type="protein sequence ID" value="EAX95371.1"/>
    <property type="molecule type" value="Genomic_DNA"/>
</dbReference>
<evidence type="ECO:0000313" key="2">
    <source>
        <dbReference type="Proteomes" id="UP000001542"/>
    </source>
</evidence>
<accession>A2FI89</accession>
<protein>
    <submittedName>
        <fullName evidence="1">Uncharacterized protein</fullName>
    </submittedName>
</protein>
<reference evidence="1" key="2">
    <citation type="journal article" date="2007" name="Science">
        <title>Draft genome sequence of the sexually transmitted pathogen Trichomonas vaginalis.</title>
        <authorList>
            <person name="Carlton J.M."/>
            <person name="Hirt R.P."/>
            <person name="Silva J.C."/>
            <person name="Delcher A.L."/>
            <person name="Schatz M."/>
            <person name="Zhao Q."/>
            <person name="Wortman J.R."/>
            <person name="Bidwell S.L."/>
            <person name="Alsmark U.C.M."/>
            <person name="Besteiro S."/>
            <person name="Sicheritz-Ponten T."/>
            <person name="Noel C.J."/>
            <person name="Dacks J.B."/>
            <person name="Foster P.G."/>
            <person name="Simillion C."/>
            <person name="Van de Peer Y."/>
            <person name="Miranda-Saavedra D."/>
            <person name="Barton G.J."/>
            <person name="Westrop G.D."/>
            <person name="Mueller S."/>
            <person name="Dessi D."/>
            <person name="Fiori P.L."/>
            <person name="Ren Q."/>
            <person name="Paulsen I."/>
            <person name="Zhang H."/>
            <person name="Bastida-Corcuera F.D."/>
            <person name="Simoes-Barbosa A."/>
            <person name="Brown M.T."/>
            <person name="Hayes R.D."/>
            <person name="Mukherjee M."/>
            <person name="Okumura C.Y."/>
            <person name="Schneider R."/>
            <person name="Smith A.J."/>
            <person name="Vanacova S."/>
            <person name="Villalvazo M."/>
            <person name="Haas B.J."/>
            <person name="Pertea M."/>
            <person name="Feldblyum T.V."/>
            <person name="Utterback T.R."/>
            <person name="Shu C.L."/>
            <person name="Osoegawa K."/>
            <person name="de Jong P.J."/>
            <person name="Hrdy I."/>
            <person name="Horvathova L."/>
            <person name="Zubacova Z."/>
            <person name="Dolezal P."/>
            <person name="Malik S.B."/>
            <person name="Logsdon J.M. Jr."/>
            <person name="Henze K."/>
            <person name="Gupta A."/>
            <person name="Wang C.C."/>
            <person name="Dunne R.L."/>
            <person name="Upcroft J.A."/>
            <person name="Upcroft P."/>
            <person name="White O."/>
            <person name="Salzberg S.L."/>
            <person name="Tang P."/>
            <person name="Chiu C.-H."/>
            <person name="Lee Y.-S."/>
            <person name="Embley T.M."/>
            <person name="Coombs G.H."/>
            <person name="Mottram J.C."/>
            <person name="Tachezy J."/>
            <person name="Fraser-Liggett C.M."/>
            <person name="Johnson P.J."/>
        </authorList>
    </citation>
    <scope>NUCLEOTIDE SEQUENCE [LARGE SCALE GENOMIC DNA]</scope>
    <source>
        <strain evidence="1">G3</strain>
    </source>
</reference>
<dbReference type="RefSeq" id="XP_001308301.1">
    <property type="nucleotide sequence ID" value="XM_001308300.1"/>
</dbReference>
<dbReference type="Proteomes" id="UP000001542">
    <property type="component" value="Unassembled WGS sequence"/>
</dbReference>
<dbReference type="InParanoid" id="A2FI89"/>
<dbReference type="AlphaFoldDB" id="A2FI89"/>
<dbReference type="KEGG" id="tva:4753120"/>
<keyword evidence="2" id="KW-1185">Reference proteome</keyword>
<organism evidence="1 2">
    <name type="scientific">Trichomonas vaginalis (strain ATCC PRA-98 / G3)</name>
    <dbReference type="NCBI Taxonomy" id="412133"/>
    <lineage>
        <taxon>Eukaryota</taxon>
        <taxon>Metamonada</taxon>
        <taxon>Parabasalia</taxon>
        <taxon>Trichomonadida</taxon>
        <taxon>Trichomonadidae</taxon>
        <taxon>Trichomonas</taxon>
    </lineage>
</organism>
<dbReference type="CDD" id="cd00030">
    <property type="entry name" value="C2"/>
    <property type="match status" value="1"/>
</dbReference>
<reference evidence="1" key="1">
    <citation type="submission" date="2006-10" db="EMBL/GenBank/DDBJ databases">
        <authorList>
            <person name="Amadeo P."/>
            <person name="Zhao Q."/>
            <person name="Wortman J."/>
            <person name="Fraser-Liggett C."/>
            <person name="Carlton J."/>
        </authorList>
    </citation>
    <scope>NUCLEOTIDE SEQUENCE</scope>
    <source>
        <strain evidence="1">G3</strain>
    </source>
</reference>
<proteinExistence type="predicted"/>
<gene>
    <name evidence="1" type="ORF">TVAG_425550</name>
</gene>
<evidence type="ECO:0000313" key="1">
    <source>
        <dbReference type="EMBL" id="EAX95371.1"/>
    </source>
</evidence>
<dbReference type="VEuPathDB" id="TrichDB:TVAGG3_0723280"/>
<name>A2FI89_TRIV3</name>
<sequence length="131" mass="15213">MFTKNSYEPLMPCNNMNMFKITVTSLPTNNFDGKCFIYVGPAKNKRSHVFEFESGKRSQSNQFEFSYTDPKRSSICLTMVNRKSFWSDDRKLGETELLISDFSTAKPEVKEIQLSNNGPKVLIRTQRVEMY</sequence>